<dbReference type="InterPro" id="IPR045562">
    <property type="entry name" value="RecG_dom3_C"/>
</dbReference>
<feature type="region of interest" description="Disordered" evidence="9">
    <location>
        <begin position="559"/>
        <end position="584"/>
    </location>
</feature>
<evidence type="ECO:0000259" key="10">
    <source>
        <dbReference type="PROSITE" id="PS51192"/>
    </source>
</evidence>
<evidence type="ECO:0000259" key="11">
    <source>
        <dbReference type="PROSITE" id="PS51194"/>
    </source>
</evidence>
<reference evidence="12 13" key="1">
    <citation type="submission" date="2018-05" db="EMBL/GenBank/DDBJ databases">
        <title>Genetic diversity of glacier-inhabiting Cryobacterium bacteria in China and description of Cryobacterium mengkeensis sp. nov. and Arthrobacter glacialis sp. nov.</title>
        <authorList>
            <person name="Liu Q."/>
            <person name="Xin Y.-H."/>
        </authorList>
    </citation>
    <scope>NUCLEOTIDE SEQUENCE [LARGE SCALE GENOMIC DNA]</scope>
    <source>
        <strain evidence="12 13">LI2</strain>
    </source>
</reference>
<dbReference type="PANTHER" id="PTHR47964">
    <property type="entry name" value="ATP-DEPENDENT DNA HELICASE HOMOLOG RECG, CHLOROPLASTIC"/>
    <property type="match status" value="1"/>
</dbReference>
<keyword evidence="2" id="KW-0227">DNA damage</keyword>
<dbReference type="InterPro" id="IPR001650">
    <property type="entry name" value="Helicase_C-like"/>
</dbReference>
<dbReference type="InterPro" id="IPR014001">
    <property type="entry name" value="Helicase_ATP-bd"/>
</dbReference>
<evidence type="ECO:0000313" key="12">
    <source>
        <dbReference type="EMBL" id="PYI66579.1"/>
    </source>
</evidence>
<evidence type="ECO:0000256" key="6">
    <source>
        <dbReference type="ARBA" id="ARBA00023125"/>
    </source>
</evidence>
<evidence type="ECO:0000256" key="9">
    <source>
        <dbReference type="SAM" id="MobiDB-lite"/>
    </source>
</evidence>
<organism evidence="12 13">
    <name type="scientific">Arthrobacter livingstonensis</name>
    <dbReference type="NCBI Taxonomy" id="670078"/>
    <lineage>
        <taxon>Bacteria</taxon>
        <taxon>Bacillati</taxon>
        <taxon>Actinomycetota</taxon>
        <taxon>Actinomycetes</taxon>
        <taxon>Micrococcales</taxon>
        <taxon>Micrococcaceae</taxon>
        <taxon>Arthrobacter</taxon>
    </lineage>
</organism>
<dbReference type="GO" id="GO:0003678">
    <property type="term" value="F:DNA helicase activity"/>
    <property type="evidence" value="ECO:0007669"/>
    <property type="project" value="TreeGrafter"/>
</dbReference>
<evidence type="ECO:0000256" key="2">
    <source>
        <dbReference type="ARBA" id="ARBA00022763"/>
    </source>
</evidence>
<evidence type="ECO:0000256" key="3">
    <source>
        <dbReference type="ARBA" id="ARBA00022801"/>
    </source>
</evidence>
<dbReference type="PANTHER" id="PTHR47964:SF1">
    <property type="entry name" value="ATP-DEPENDENT DNA HELICASE HOMOLOG RECG, CHLOROPLASTIC"/>
    <property type="match status" value="1"/>
</dbReference>
<dbReference type="EMBL" id="QJVD01000014">
    <property type="protein sequence ID" value="PYI66579.1"/>
    <property type="molecule type" value="Genomic_DNA"/>
</dbReference>
<dbReference type="InterPro" id="IPR027417">
    <property type="entry name" value="P-loop_NTPase"/>
</dbReference>
<keyword evidence="4 12" id="KW-0347">Helicase</keyword>
<dbReference type="Pfam" id="PF00271">
    <property type="entry name" value="Helicase_C"/>
    <property type="match status" value="1"/>
</dbReference>
<evidence type="ECO:0000256" key="4">
    <source>
        <dbReference type="ARBA" id="ARBA00022806"/>
    </source>
</evidence>
<dbReference type="AlphaFoldDB" id="A0A2V5L5C9"/>
<keyword evidence="7" id="KW-0234">DNA repair</keyword>
<sequence>MTSSDGLPFDFDAFDGGAGHGADGTGSGVGGAGGIGGVPDEPQPPRAREYPDLALDLSRLVGAATAKSVLKHLDITTVGQMLHQFPRRYLARGELTDLDNLPLEEEVTILARVVALSTRHMQRRRGTISDVVITDNTGRPSTLKISFFNGWTAQKELRQGVLAMFSGRVTLYGGHKSLTNPDYVLLPDDPLAEHEAEIQAVKPVPVYPATAKFPSWKTQNVITTLLPALDLEKVPDPVPPLYAGREKLMPLWEAYEQIHLPSSMDDWPRAQQRFRYQEALALQTALAQKRFEALHQNATGRALRHGALLDSFDAQLPYTLTAGQQQICDLVAGEIAAGHPMHRLLQGEVGSGKTVVALRAMLQVVDAGGQAAFLAPTEVLAAQHLHSILALLGNLGEGPLLGGPHATSVVLLTGSMPAAARKKALLAAASGEAGIVIGTHALLSDNVQFADLGLIVVDEQHRFGVEQRDALRAKAEKPPHLLVMTATPIPRTVAMTVFGDLEVSELTELPLGRAPITTHVAPLADHPGWESRIWARSREEIDNGRQVYVVCPKIGDDDGSVVDPQALPGGRAGRDPGPSSGDERAMAGVLDVVQQLRTLPALAGTRIEALHGRLDSMDKQGTMAEFAAGGIDVLVATTVIEVGMDVHNATLMVILDADRFGMSQLHQLRGRVGRGGHPGTCLLVTGLERGHPSRKRLEAVAATTDGFVLARADLEQRREGDILGARQSGGRSGLRMLSVLRDEALIERARADATEIVNADPELKSHPALKLEIDTYVTEQNEAFLERG</sequence>
<dbReference type="InterPro" id="IPR047112">
    <property type="entry name" value="RecG/Mfd"/>
</dbReference>
<keyword evidence="6" id="KW-0238">DNA-binding</keyword>
<dbReference type="RefSeq" id="WP_110501536.1">
    <property type="nucleotide sequence ID" value="NZ_QJVD01000014.1"/>
</dbReference>
<evidence type="ECO:0000313" key="13">
    <source>
        <dbReference type="Proteomes" id="UP000247832"/>
    </source>
</evidence>
<dbReference type="InterPro" id="IPR033454">
    <property type="entry name" value="RecG_wedge"/>
</dbReference>
<dbReference type="GO" id="GO:0005524">
    <property type="term" value="F:ATP binding"/>
    <property type="evidence" value="ECO:0007669"/>
    <property type="project" value="UniProtKB-KW"/>
</dbReference>
<feature type="domain" description="Helicase ATP-binding" evidence="10">
    <location>
        <begin position="334"/>
        <end position="506"/>
    </location>
</feature>
<dbReference type="PROSITE" id="PS51194">
    <property type="entry name" value="HELICASE_CTER"/>
    <property type="match status" value="1"/>
</dbReference>
<feature type="compositionally biased region" description="Gly residues" evidence="9">
    <location>
        <begin position="18"/>
        <end position="37"/>
    </location>
</feature>
<keyword evidence="5" id="KW-0067">ATP-binding</keyword>
<dbReference type="GO" id="GO:0003677">
    <property type="term" value="F:DNA binding"/>
    <property type="evidence" value="ECO:0007669"/>
    <property type="project" value="UniProtKB-KW"/>
</dbReference>
<evidence type="ECO:0000256" key="1">
    <source>
        <dbReference type="ARBA" id="ARBA00022741"/>
    </source>
</evidence>
<dbReference type="OrthoDB" id="9804325at2"/>
<dbReference type="Gene3D" id="3.40.50.300">
    <property type="entry name" value="P-loop containing nucleotide triphosphate hydrolases"/>
    <property type="match status" value="2"/>
</dbReference>
<dbReference type="InterPro" id="IPR012340">
    <property type="entry name" value="NA-bd_OB-fold"/>
</dbReference>
<proteinExistence type="predicted"/>
<comment type="caution">
    <text evidence="12">The sequence shown here is derived from an EMBL/GenBank/DDBJ whole genome shotgun (WGS) entry which is preliminary data.</text>
</comment>
<dbReference type="Gene3D" id="2.40.50.140">
    <property type="entry name" value="Nucleic acid-binding proteins"/>
    <property type="match status" value="1"/>
</dbReference>
<dbReference type="GO" id="GO:0016787">
    <property type="term" value="F:hydrolase activity"/>
    <property type="evidence" value="ECO:0007669"/>
    <property type="project" value="UniProtKB-KW"/>
</dbReference>
<dbReference type="SUPFAM" id="SSF52540">
    <property type="entry name" value="P-loop containing nucleoside triphosphate hydrolases"/>
    <property type="match status" value="2"/>
</dbReference>
<accession>A0A2V5L5C9</accession>
<dbReference type="GO" id="GO:0006281">
    <property type="term" value="P:DNA repair"/>
    <property type="evidence" value="ECO:0007669"/>
    <property type="project" value="UniProtKB-KW"/>
</dbReference>
<dbReference type="Pfam" id="PF19833">
    <property type="entry name" value="RecG_dom3_C"/>
    <property type="match status" value="1"/>
</dbReference>
<keyword evidence="13" id="KW-1185">Reference proteome</keyword>
<dbReference type="SMART" id="SM00490">
    <property type="entry name" value="HELICc"/>
    <property type="match status" value="1"/>
</dbReference>
<name>A0A2V5L5C9_9MICC</name>
<evidence type="ECO:0000256" key="7">
    <source>
        <dbReference type="ARBA" id="ARBA00023204"/>
    </source>
</evidence>
<dbReference type="Proteomes" id="UP000247832">
    <property type="component" value="Unassembled WGS sequence"/>
</dbReference>
<dbReference type="SMART" id="SM00487">
    <property type="entry name" value="DEXDc"/>
    <property type="match status" value="1"/>
</dbReference>
<dbReference type="InterPro" id="IPR011545">
    <property type="entry name" value="DEAD/DEAH_box_helicase_dom"/>
</dbReference>
<dbReference type="Pfam" id="PF00270">
    <property type="entry name" value="DEAD"/>
    <property type="match status" value="1"/>
</dbReference>
<feature type="region of interest" description="Disordered" evidence="9">
    <location>
        <begin position="18"/>
        <end position="48"/>
    </location>
</feature>
<dbReference type="PROSITE" id="PS51192">
    <property type="entry name" value="HELICASE_ATP_BIND_1"/>
    <property type="match status" value="1"/>
</dbReference>
<dbReference type="CDD" id="cd04488">
    <property type="entry name" value="RecG_wedge_OBF"/>
    <property type="match status" value="1"/>
</dbReference>
<keyword evidence="1" id="KW-0547">Nucleotide-binding</keyword>
<gene>
    <name evidence="12" type="ORF">CVV68_13500</name>
</gene>
<evidence type="ECO:0000256" key="5">
    <source>
        <dbReference type="ARBA" id="ARBA00022840"/>
    </source>
</evidence>
<feature type="domain" description="Helicase C-terminal" evidence="11">
    <location>
        <begin position="543"/>
        <end position="715"/>
    </location>
</feature>
<dbReference type="SUPFAM" id="SSF50249">
    <property type="entry name" value="Nucleic acid-binding proteins"/>
    <property type="match status" value="1"/>
</dbReference>
<keyword evidence="3" id="KW-0378">Hydrolase</keyword>
<evidence type="ECO:0000256" key="8">
    <source>
        <dbReference type="ARBA" id="ARBA00049819"/>
    </source>
</evidence>
<protein>
    <recommendedName>
        <fullName evidence="8">Probable DNA 3'-5' helicase RecG</fullName>
    </recommendedName>
</protein>
<dbReference type="Pfam" id="PF17191">
    <property type="entry name" value="RecG_wedge"/>
    <property type="match status" value="1"/>
</dbReference>